<dbReference type="EMBL" id="FMDM01000003">
    <property type="protein sequence ID" value="SCG44606.1"/>
    <property type="molecule type" value="Genomic_DNA"/>
</dbReference>
<feature type="region of interest" description="Disordered" evidence="1">
    <location>
        <begin position="25"/>
        <end position="59"/>
    </location>
</feature>
<dbReference type="RefSeq" id="WP_091058743.1">
    <property type="nucleotide sequence ID" value="NZ_FMDM01000003.1"/>
</dbReference>
<organism evidence="2 3">
    <name type="scientific">Micromonospora humi</name>
    <dbReference type="NCBI Taxonomy" id="745366"/>
    <lineage>
        <taxon>Bacteria</taxon>
        <taxon>Bacillati</taxon>
        <taxon>Actinomycetota</taxon>
        <taxon>Actinomycetes</taxon>
        <taxon>Micromonosporales</taxon>
        <taxon>Micromonosporaceae</taxon>
        <taxon>Micromonospora</taxon>
    </lineage>
</organism>
<accession>A0A1C5HF16</accession>
<feature type="compositionally biased region" description="Low complexity" evidence="1">
    <location>
        <begin position="34"/>
        <end position="50"/>
    </location>
</feature>
<dbReference type="AlphaFoldDB" id="A0A1C5HF16"/>
<gene>
    <name evidence="2" type="ORF">GA0070213_10332</name>
</gene>
<dbReference type="PROSITE" id="PS51257">
    <property type="entry name" value="PROKAR_LIPOPROTEIN"/>
    <property type="match status" value="1"/>
</dbReference>
<protein>
    <submittedName>
        <fullName evidence="2">Uncharacterized protein</fullName>
    </submittedName>
</protein>
<reference evidence="3" key="1">
    <citation type="submission" date="2016-06" db="EMBL/GenBank/DDBJ databases">
        <authorList>
            <person name="Varghese N."/>
            <person name="Submissions Spin"/>
        </authorList>
    </citation>
    <scope>NUCLEOTIDE SEQUENCE [LARGE SCALE GENOMIC DNA]</scope>
    <source>
        <strain evidence="3">DSM 45647</strain>
    </source>
</reference>
<sequence length="163" mass="16448">MPHPYRTVALLSAPLLVATGCTSRVVTSPPPTGPASATTVAPAPASAAPTVPAPPSVAPGEVSRVVWTAGTGRMSQTMRAKARAGQEYALDAACASTTPGKVIRYELHSATPDSNTPLSGGDLPCDGRAIRNSGPLPATAVQIRLGSDLTGVTSAWAVLRPVT</sequence>
<dbReference type="OrthoDB" id="4866117at2"/>
<evidence type="ECO:0000313" key="3">
    <source>
        <dbReference type="Proteomes" id="UP000199360"/>
    </source>
</evidence>
<evidence type="ECO:0000313" key="2">
    <source>
        <dbReference type="EMBL" id="SCG44606.1"/>
    </source>
</evidence>
<name>A0A1C5HF16_9ACTN</name>
<dbReference type="Proteomes" id="UP000199360">
    <property type="component" value="Unassembled WGS sequence"/>
</dbReference>
<evidence type="ECO:0000256" key="1">
    <source>
        <dbReference type="SAM" id="MobiDB-lite"/>
    </source>
</evidence>
<proteinExistence type="predicted"/>
<keyword evidence="3" id="KW-1185">Reference proteome</keyword>